<gene>
    <name evidence="7" type="ORF">OS242_13505</name>
</gene>
<keyword evidence="8" id="KW-1185">Reference proteome</keyword>
<dbReference type="EMBL" id="JAPMLT010000007">
    <property type="protein sequence ID" value="MCX7570960.1"/>
    <property type="molecule type" value="Genomic_DNA"/>
</dbReference>
<feature type="chain" id="PRO_5046782154" evidence="5">
    <location>
        <begin position="31"/>
        <end position="237"/>
    </location>
</feature>
<evidence type="ECO:0000256" key="3">
    <source>
        <dbReference type="ARBA" id="ARBA00022801"/>
    </source>
</evidence>
<evidence type="ECO:0000313" key="7">
    <source>
        <dbReference type="EMBL" id="MCX7570960.1"/>
    </source>
</evidence>
<feature type="domain" description="NlpC/P60" evidence="6">
    <location>
        <begin position="112"/>
        <end position="237"/>
    </location>
</feature>
<dbReference type="PANTHER" id="PTHR47053:SF1">
    <property type="entry name" value="MUREIN DD-ENDOPEPTIDASE MEPH-RELATED"/>
    <property type="match status" value="1"/>
</dbReference>
<evidence type="ECO:0000256" key="1">
    <source>
        <dbReference type="ARBA" id="ARBA00007074"/>
    </source>
</evidence>
<dbReference type="Pfam" id="PF00877">
    <property type="entry name" value="NLPC_P60"/>
    <property type="match status" value="1"/>
</dbReference>
<sequence>MRTFMHRICRLMLSLVLLTAVFADIKPALAANGGEPEAVTTATSPALRIGSRGWQVTQLQQNLRALGYFTYSRNTGYYGWITAAAVKRFQAAYLLKVDGIAGPITNTAIKHAVVKKKIIADSTKYIGVKYVWGAESPSQGFDCSGYVHYMFTSHGVWSVPRTTASQLYRRGFAVSRNNLRPGDLVFFSMESRGVISHVGFYMGNNKFISATISKGVWIYSMDNSYWGPHYMGAKRVY</sequence>
<dbReference type="InterPro" id="IPR002477">
    <property type="entry name" value="Peptidoglycan-bd-like"/>
</dbReference>
<evidence type="ECO:0000256" key="2">
    <source>
        <dbReference type="ARBA" id="ARBA00022670"/>
    </source>
</evidence>
<dbReference type="Proteomes" id="UP001208017">
    <property type="component" value="Unassembled WGS sequence"/>
</dbReference>
<dbReference type="PANTHER" id="PTHR47053">
    <property type="entry name" value="MUREIN DD-ENDOPEPTIDASE MEPH-RELATED"/>
    <property type="match status" value="1"/>
</dbReference>
<dbReference type="InterPro" id="IPR036365">
    <property type="entry name" value="PGBD-like_sf"/>
</dbReference>
<organism evidence="7 8">
    <name type="scientific">Tumebacillus lacus</name>
    <dbReference type="NCBI Taxonomy" id="2995335"/>
    <lineage>
        <taxon>Bacteria</taxon>
        <taxon>Bacillati</taxon>
        <taxon>Bacillota</taxon>
        <taxon>Bacilli</taxon>
        <taxon>Bacillales</taxon>
        <taxon>Alicyclobacillaceae</taxon>
        <taxon>Tumebacillus</taxon>
    </lineage>
</organism>
<dbReference type="SUPFAM" id="SSF47090">
    <property type="entry name" value="PGBD-like"/>
    <property type="match status" value="1"/>
</dbReference>
<dbReference type="SUPFAM" id="SSF54001">
    <property type="entry name" value="Cysteine proteinases"/>
    <property type="match status" value="1"/>
</dbReference>
<evidence type="ECO:0000259" key="6">
    <source>
        <dbReference type="PROSITE" id="PS51935"/>
    </source>
</evidence>
<keyword evidence="3" id="KW-0378">Hydrolase</keyword>
<dbReference type="InterPro" id="IPR036366">
    <property type="entry name" value="PGBDSf"/>
</dbReference>
<name>A0ABT3X225_9BACL</name>
<dbReference type="InterPro" id="IPR051202">
    <property type="entry name" value="Peptidase_C40"/>
</dbReference>
<evidence type="ECO:0000256" key="5">
    <source>
        <dbReference type="SAM" id="SignalP"/>
    </source>
</evidence>
<proteinExistence type="inferred from homology"/>
<accession>A0ABT3X225</accession>
<keyword evidence="4" id="KW-0788">Thiol protease</keyword>
<comment type="similarity">
    <text evidence="1">Belongs to the peptidase C40 family.</text>
</comment>
<dbReference type="Gene3D" id="3.90.1720.10">
    <property type="entry name" value="endopeptidase domain like (from Nostoc punctiforme)"/>
    <property type="match status" value="1"/>
</dbReference>
<evidence type="ECO:0000313" key="8">
    <source>
        <dbReference type="Proteomes" id="UP001208017"/>
    </source>
</evidence>
<comment type="caution">
    <text evidence="7">The sequence shown here is derived from an EMBL/GenBank/DDBJ whole genome shotgun (WGS) entry which is preliminary data.</text>
</comment>
<dbReference type="Gene3D" id="1.10.101.10">
    <property type="entry name" value="PGBD-like superfamily/PGBD"/>
    <property type="match status" value="1"/>
</dbReference>
<feature type="signal peptide" evidence="5">
    <location>
        <begin position="1"/>
        <end position="30"/>
    </location>
</feature>
<dbReference type="InterPro" id="IPR038765">
    <property type="entry name" value="Papain-like_cys_pep_sf"/>
</dbReference>
<dbReference type="InterPro" id="IPR000064">
    <property type="entry name" value="NLP_P60_dom"/>
</dbReference>
<protein>
    <submittedName>
        <fullName evidence="7">NlpC/P60 family protein</fullName>
    </submittedName>
</protein>
<dbReference type="Pfam" id="PF01471">
    <property type="entry name" value="PG_binding_1"/>
    <property type="match status" value="1"/>
</dbReference>
<dbReference type="RefSeq" id="WP_267152204.1">
    <property type="nucleotide sequence ID" value="NZ_JAPMLT010000007.1"/>
</dbReference>
<evidence type="ECO:0000256" key="4">
    <source>
        <dbReference type="ARBA" id="ARBA00022807"/>
    </source>
</evidence>
<reference evidence="7 8" key="1">
    <citation type="submission" date="2022-11" db="EMBL/GenBank/DDBJ databases">
        <title>Study of microbial diversity in lake waters.</title>
        <authorList>
            <person name="Zhang J."/>
        </authorList>
    </citation>
    <scope>NUCLEOTIDE SEQUENCE [LARGE SCALE GENOMIC DNA]</scope>
    <source>
        <strain evidence="7 8">DT12</strain>
    </source>
</reference>
<dbReference type="PROSITE" id="PS51935">
    <property type="entry name" value="NLPC_P60"/>
    <property type="match status" value="1"/>
</dbReference>
<keyword evidence="5" id="KW-0732">Signal</keyword>
<keyword evidence="2" id="KW-0645">Protease</keyword>